<feature type="transmembrane region" description="Helical" evidence="7">
    <location>
        <begin position="187"/>
        <end position="212"/>
    </location>
</feature>
<dbReference type="PROSITE" id="PS50928">
    <property type="entry name" value="ABC_TM1"/>
    <property type="match status" value="1"/>
</dbReference>
<keyword evidence="2 7" id="KW-0813">Transport</keyword>
<organism evidence="9 10">
    <name type="scientific">Paenibacillus sepulcri</name>
    <dbReference type="NCBI Taxonomy" id="359917"/>
    <lineage>
        <taxon>Bacteria</taxon>
        <taxon>Bacillati</taxon>
        <taxon>Bacillota</taxon>
        <taxon>Bacilli</taxon>
        <taxon>Bacillales</taxon>
        <taxon>Paenibacillaceae</taxon>
        <taxon>Paenibacillus</taxon>
    </lineage>
</organism>
<evidence type="ECO:0000259" key="8">
    <source>
        <dbReference type="PROSITE" id="PS50928"/>
    </source>
</evidence>
<dbReference type="Gene3D" id="1.10.3720.10">
    <property type="entry name" value="MetI-like"/>
    <property type="match status" value="1"/>
</dbReference>
<dbReference type="RefSeq" id="WP_210045314.1">
    <property type="nucleotide sequence ID" value="NZ_JBHLVU010000010.1"/>
</dbReference>
<feature type="transmembrane region" description="Helical" evidence="7">
    <location>
        <begin position="12"/>
        <end position="33"/>
    </location>
</feature>
<feature type="transmembrane region" description="Helical" evidence="7">
    <location>
        <begin position="267"/>
        <end position="286"/>
    </location>
</feature>
<evidence type="ECO:0000256" key="5">
    <source>
        <dbReference type="ARBA" id="ARBA00022989"/>
    </source>
</evidence>
<dbReference type="PANTHER" id="PTHR43744:SF9">
    <property type="entry name" value="POLYGALACTURONAN_RHAMNOGALACTURONAN TRANSPORT SYSTEM PERMEASE PROTEIN YTCP"/>
    <property type="match status" value="1"/>
</dbReference>
<evidence type="ECO:0000256" key="7">
    <source>
        <dbReference type="RuleBase" id="RU363032"/>
    </source>
</evidence>
<dbReference type="PANTHER" id="PTHR43744">
    <property type="entry name" value="ABC TRANSPORTER PERMEASE PROTEIN MG189-RELATED-RELATED"/>
    <property type="match status" value="1"/>
</dbReference>
<evidence type="ECO:0000313" key="10">
    <source>
        <dbReference type="Proteomes" id="UP001519887"/>
    </source>
</evidence>
<dbReference type="SUPFAM" id="SSF161098">
    <property type="entry name" value="MetI-like"/>
    <property type="match status" value="1"/>
</dbReference>
<name>A0ABS7BX80_9BACL</name>
<evidence type="ECO:0000256" key="4">
    <source>
        <dbReference type="ARBA" id="ARBA00022692"/>
    </source>
</evidence>
<dbReference type="InterPro" id="IPR035906">
    <property type="entry name" value="MetI-like_sf"/>
</dbReference>
<dbReference type="Proteomes" id="UP001519887">
    <property type="component" value="Unassembled WGS sequence"/>
</dbReference>
<dbReference type="InterPro" id="IPR000515">
    <property type="entry name" value="MetI-like"/>
</dbReference>
<accession>A0ABS7BX80</accession>
<keyword evidence="10" id="KW-1185">Reference proteome</keyword>
<evidence type="ECO:0000313" key="9">
    <source>
        <dbReference type="EMBL" id="MBW7453197.1"/>
    </source>
</evidence>
<evidence type="ECO:0000256" key="6">
    <source>
        <dbReference type="ARBA" id="ARBA00023136"/>
    </source>
</evidence>
<comment type="similarity">
    <text evidence="7">Belongs to the binding-protein-dependent transport system permease family.</text>
</comment>
<comment type="subcellular location">
    <subcellularLocation>
        <location evidence="1 7">Cell membrane</location>
        <topology evidence="1 7">Multi-pass membrane protein</topology>
    </subcellularLocation>
</comment>
<evidence type="ECO:0000256" key="2">
    <source>
        <dbReference type="ARBA" id="ARBA00022448"/>
    </source>
</evidence>
<comment type="caution">
    <text evidence="9">The sequence shown here is derived from an EMBL/GenBank/DDBJ whole genome shotgun (WGS) entry which is preliminary data.</text>
</comment>
<dbReference type="EMBL" id="JAHZIK010000050">
    <property type="protein sequence ID" value="MBW7453197.1"/>
    <property type="molecule type" value="Genomic_DNA"/>
</dbReference>
<proteinExistence type="inferred from homology"/>
<dbReference type="CDD" id="cd06261">
    <property type="entry name" value="TM_PBP2"/>
    <property type="match status" value="1"/>
</dbReference>
<keyword evidence="3" id="KW-1003">Cell membrane</keyword>
<protein>
    <submittedName>
        <fullName evidence="9">Carbohydrate ABC transporter permease</fullName>
    </submittedName>
</protein>
<feature type="domain" description="ABC transmembrane type-1" evidence="8">
    <location>
        <begin position="75"/>
        <end position="281"/>
    </location>
</feature>
<gene>
    <name evidence="9" type="ORF">K0U00_04000</name>
</gene>
<keyword evidence="4 7" id="KW-0812">Transmembrane</keyword>
<evidence type="ECO:0000256" key="3">
    <source>
        <dbReference type="ARBA" id="ARBA00022475"/>
    </source>
</evidence>
<feature type="transmembrane region" description="Helical" evidence="7">
    <location>
        <begin position="82"/>
        <end position="100"/>
    </location>
</feature>
<feature type="transmembrane region" description="Helical" evidence="7">
    <location>
        <begin position="112"/>
        <end position="131"/>
    </location>
</feature>
<reference evidence="9 10" key="1">
    <citation type="submission" date="2021-07" db="EMBL/GenBank/DDBJ databases">
        <title>Paenibacillus radiodurans sp. nov., isolated from the southeastern edge of Tengger Desert.</title>
        <authorList>
            <person name="Zhang G."/>
        </authorList>
    </citation>
    <scope>NUCLEOTIDE SEQUENCE [LARGE SCALE GENOMIC DNA]</scope>
    <source>
        <strain evidence="9 10">CCM 7311</strain>
    </source>
</reference>
<keyword evidence="5 7" id="KW-1133">Transmembrane helix</keyword>
<feature type="transmembrane region" description="Helical" evidence="7">
    <location>
        <begin position="143"/>
        <end position="166"/>
    </location>
</feature>
<sequence length="296" mass="33622">MVKDTTVSSKVFDVLLILILLAITITCILPIWYTLALSLSSKTAAAAGQVWLWPVEFNFNSYNEILKDNQFFHSFWISIQRVALGAVLNFFVVALLAYPLSKSSRDFGQRNVLMWVLVFTMLFNGGLIPLYLTVKQLGLINSIWALVLVAGAQGLVFNVILVVNFFRNLPKELEEAGLVDGAGPWTLLFKVFIPLSVPVLATVTLFSIVMHWNEFLYGLVFMTREQFYPLQTYIQQMVVMLDPSTMTEDQYRRLSQISNRTLNASKIFIAMIPVLIVYPFLQRYFIHGITLGSVKE</sequence>
<evidence type="ECO:0000256" key="1">
    <source>
        <dbReference type="ARBA" id="ARBA00004651"/>
    </source>
</evidence>
<keyword evidence="6 7" id="KW-0472">Membrane</keyword>
<dbReference type="Pfam" id="PF00528">
    <property type="entry name" value="BPD_transp_1"/>
    <property type="match status" value="1"/>
</dbReference>